<evidence type="ECO:0008006" key="3">
    <source>
        <dbReference type="Google" id="ProtNLM"/>
    </source>
</evidence>
<dbReference type="InterPro" id="IPR011051">
    <property type="entry name" value="RmlC_Cupin_sf"/>
</dbReference>
<proteinExistence type="predicted"/>
<dbReference type="HOGENOM" id="CLU_1574906_0_0_2"/>
<name>A0A075MWD7_9ARCH</name>
<gene>
    <name evidence="1" type="ORF">NTE_01531</name>
</gene>
<dbReference type="SUPFAM" id="SSF51182">
    <property type="entry name" value="RmlC-like cupins"/>
    <property type="match status" value="1"/>
</dbReference>
<dbReference type="EMBL" id="CP007174">
    <property type="protein sequence ID" value="AIF83594.1"/>
    <property type="molecule type" value="Genomic_DNA"/>
</dbReference>
<keyword evidence="2" id="KW-1185">Reference proteome</keyword>
<reference evidence="1 2" key="1">
    <citation type="journal article" date="2014" name="PLoS ONE">
        <title>Genome Sequence of Candidatus Nitrososphaera evergladensis from Group I.1b Enriched from Everglades Soil Reveals Novel Genomic Features of the Ammonia-Oxidizing Archaea.</title>
        <authorList>
            <person name="Zhalnina K.V."/>
            <person name="Dias R."/>
            <person name="Leonard M.T."/>
            <person name="Dorr de Quadros P."/>
            <person name="Camargo F.A."/>
            <person name="Drew J.C."/>
            <person name="Farmerie W.G."/>
            <person name="Daroub S.H."/>
            <person name="Triplett E.W."/>
        </authorList>
    </citation>
    <scope>NUCLEOTIDE SEQUENCE [LARGE SCALE GENOMIC DNA]</scope>
    <source>
        <strain evidence="1 2">SR1</strain>
    </source>
</reference>
<dbReference type="Proteomes" id="UP000028194">
    <property type="component" value="Chromosome"/>
</dbReference>
<dbReference type="OrthoDB" id="10584at2157"/>
<evidence type="ECO:0000313" key="1">
    <source>
        <dbReference type="EMBL" id="AIF83594.1"/>
    </source>
</evidence>
<dbReference type="InterPro" id="IPR014710">
    <property type="entry name" value="RmlC-like_jellyroll"/>
</dbReference>
<sequence length="169" mass="19148">MIRAPEITALREEEEQRSARKYIFKPSIRPASELKGHKDGQGTRYVFVDSKLVPAANFYTIVRVVKNVKEDKISHVDIHKHDCDSAFIFLGDSPNFEGLTCEVMLDDETFTVQSPATVYIPAGVMHTYRFISGSGMYWNIVLSGDYNSRTMLQQQSIPFAAGRKEIIQP</sequence>
<accession>A0A075MWD7</accession>
<dbReference type="STRING" id="1459636.NTE_01531"/>
<dbReference type="RefSeq" id="WP_148700338.1">
    <property type="nucleotide sequence ID" value="NZ_CP007174.1"/>
</dbReference>
<dbReference type="Gene3D" id="2.60.120.10">
    <property type="entry name" value="Jelly Rolls"/>
    <property type="match status" value="1"/>
</dbReference>
<dbReference type="GeneID" id="41597318"/>
<evidence type="ECO:0000313" key="2">
    <source>
        <dbReference type="Proteomes" id="UP000028194"/>
    </source>
</evidence>
<dbReference type="eggNOG" id="arCOG03003">
    <property type="taxonomic scope" value="Archaea"/>
</dbReference>
<dbReference type="AlphaFoldDB" id="A0A075MWD7"/>
<protein>
    <recommendedName>
        <fullName evidence="3">2-isopropylmalate synthase</fullName>
    </recommendedName>
</protein>
<organism evidence="1 2">
    <name type="scientific">Candidatus Nitrososphaera evergladensis SR1</name>
    <dbReference type="NCBI Taxonomy" id="1459636"/>
    <lineage>
        <taxon>Archaea</taxon>
        <taxon>Nitrososphaerota</taxon>
        <taxon>Nitrososphaeria</taxon>
        <taxon>Nitrososphaerales</taxon>
        <taxon>Nitrososphaeraceae</taxon>
        <taxon>Nitrososphaera</taxon>
    </lineage>
</organism>
<dbReference type="KEGG" id="nev:NTE_01531"/>